<sequence length="89" mass="9249">MLNDGVTTFGSGAGGGKGRSATDEVYVFEASPPIPAVIAVLAPAKLATPSKPVDSVYRCGPLSPRWGALAPPLGPNIRFLARAFRRGQR</sequence>
<organism evidence="2">
    <name type="scientific">Brachypodium distachyon</name>
    <name type="common">Purple false brome</name>
    <name type="synonym">Trachynia distachya</name>
    <dbReference type="NCBI Taxonomy" id="15368"/>
    <lineage>
        <taxon>Eukaryota</taxon>
        <taxon>Viridiplantae</taxon>
        <taxon>Streptophyta</taxon>
        <taxon>Embryophyta</taxon>
        <taxon>Tracheophyta</taxon>
        <taxon>Spermatophyta</taxon>
        <taxon>Magnoliopsida</taxon>
        <taxon>Liliopsida</taxon>
        <taxon>Poales</taxon>
        <taxon>Poaceae</taxon>
        <taxon>BOP clade</taxon>
        <taxon>Pooideae</taxon>
        <taxon>Stipodae</taxon>
        <taxon>Brachypodieae</taxon>
        <taxon>Brachypodium</taxon>
    </lineage>
</organism>
<evidence type="ECO:0000256" key="1">
    <source>
        <dbReference type="SAM" id="MobiDB-lite"/>
    </source>
</evidence>
<evidence type="ECO:0000313" key="3">
    <source>
        <dbReference type="EnsemblPlants" id="PNT72302"/>
    </source>
</evidence>
<accession>A0A2K2DDF4</accession>
<reference evidence="3" key="3">
    <citation type="submission" date="2018-08" db="UniProtKB">
        <authorList>
            <consortium name="EnsemblPlants"/>
        </authorList>
    </citation>
    <scope>IDENTIFICATION</scope>
    <source>
        <strain evidence="3">cv. Bd21</strain>
    </source>
</reference>
<keyword evidence="4" id="KW-1185">Reference proteome</keyword>
<reference evidence="2 3" key="1">
    <citation type="journal article" date="2010" name="Nature">
        <title>Genome sequencing and analysis of the model grass Brachypodium distachyon.</title>
        <authorList>
            <consortium name="International Brachypodium Initiative"/>
        </authorList>
    </citation>
    <scope>NUCLEOTIDE SEQUENCE [LARGE SCALE GENOMIC DNA]</scope>
    <source>
        <strain evidence="2 3">Bd21</strain>
    </source>
</reference>
<proteinExistence type="predicted"/>
<feature type="compositionally biased region" description="Low complexity" evidence="1">
    <location>
        <begin position="1"/>
        <end position="10"/>
    </location>
</feature>
<dbReference type="Gramene" id="PNT72302">
    <property type="protein sequence ID" value="PNT72302"/>
    <property type="gene ID" value="BRADI_2g42372v3"/>
</dbReference>
<evidence type="ECO:0000313" key="4">
    <source>
        <dbReference type="Proteomes" id="UP000008810"/>
    </source>
</evidence>
<dbReference type="EMBL" id="CM000881">
    <property type="protein sequence ID" value="PNT72302.1"/>
    <property type="molecule type" value="Genomic_DNA"/>
</dbReference>
<name>A0A2K2DDF4_BRADI</name>
<dbReference type="AlphaFoldDB" id="A0A2K2DDF4"/>
<feature type="region of interest" description="Disordered" evidence="1">
    <location>
        <begin position="1"/>
        <end position="20"/>
    </location>
</feature>
<dbReference type="InParanoid" id="A0A2K2DDF4"/>
<evidence type="ECO:0000313" key="2">
    <source>
        <dbReference type="EMBL" id="PNT72302.1"/>
    </source>
</evidence>
<protein>
    <submittedName>
        <fullName evidence="2 3">Uncharacterized protein</fullName>
    </submittedName>
</protein>
<reference evidence="2" key="2">
    <citation type="submission" date="2017-06" db="EMBL/GenBank/DDBJ databases">
        <title>WGS assembly of Brachypodium distachyon.</title>
        <authorList>
            <consortium name="The International Brachypodium Initiative"/>
            <person name="Lucas S."/>
            <person name="Harmon-Smith M."/>
            <person name="Lail K."/>
            <person name="Tice H."/>
            <person name="Grimwood J."/>
            <person name="Bruce D."/>
            <person name="Barry K."/>
            <person name="Shu S."/>
            <person name="Lindquist E."/>
            <person name="Wang M."/>
            <person name="Pitluck S."/>
            <person name="Vogel J.P."/>
            <person name="Garvin D.F."/>
            <person name="Mockler T.C."/>
            <person name="Schmutz J."/>
            <person name="Rokhsar D."/>
            <person name="Bevan M.W."/>
        </authorList>
    </citation>
    <scope>NUCLEOTIDE SEQUENCE</scope>
    <source>
        <strain evidence="2">Bd21</strain>
    </source>
</reference>
<dbReference type="EnsemblPlants" id="PNT72302">
    <property type="protein sequence ID" value="PNT72302"/>
    <property type="gene ID" value="BRADI_2g42372v3"/>
</dbReference>
<dbReference type="Proteomes" id="UP000008810">
    <property type="component" value="Chromosome 2"/>
</dbReference>
<gene>
    <name evidence="2" type="ORF">BRADI_2g42372v3</name>
</gene>